<organism evidence="2 3">
    <name type="scientific">Heterodera schachtii</name>
    <name type="common">Sugarbeet cyst nematode worm</name>
    <name type="synonym">Tylenchus schachtii</name>
    <dbReference type="NCBI Taxonomy" id="97005"/>
    <lineage>
        <taxon>Eukaryota</taxon>
        <taxon>Metazoa</taxon>
        <taxon>Ecdysozoa</taxon>
        <taxon>Nematoda</taxon>
        <taxon>Chromadorea</taxon>
        <taxon>Rhabditida</taxon>
        <taxon>Tylenchina</taxon>
        <taxon>Tylenchomorpha</taxon>
        <taxon>Tylenchoidea</taxon>
        <taxon>Heteroderidae</taxon>
        <taxon>Heteroderinae</taxon>
        <taxon>Heterodera</taxon>
    </lineage>
</organism>
<accession>A0ABD2IZF0</accession>
<keyword evidence="3" id="KW-1185">Reference proteome</keyword>
<evidence type="ECO:0000313" key="2">
    <source>
        <dbReference type="EMBL" id="KAL3085078.1"/>
    </source>
</evidence>
<sequence length="474" mass="53141">MVRPQRCNVLLTCPILADSTELELFVDECIQLTLTLHNAECNGTLLKNIWVICHKVCREDEEFTNQQQNSHTLNSLAATKPPIPGVIRRTFVVPSCKGHKQQQQVSIGDEKNGKTTTLLVPMFSQELASLLAPEQSTDFSIRLQSKSNNCISLRVQVCCTLPSKSENEGQPLEEPAELVQHFPIRCVDPFEPKIAIFCENGEKAHCLVFGQKFRVQLQLKCNGTVAVHNVHWKLNDAFEHFDAIPLNSLIKQHFEKLKISSVDSSEFLNTHSVWMKVTNGDGQSPMRETGQSNGGDDEHQTQLGDVVVEWSSTLSFEHVRSVLALPTMPPILVIPMTLNVELAKENDGEETNEAISGCCFRILKPFRIRYYLRNTSGGPLAVHLNFEQSAGTSIDGILEDSFLFFPNDERVIEQCVVPVSLGFVDFPKPTVRCVSSIPDYADLEFGSEDLEQLNHLIMKHTFNSVPKSLFILPR</sequence>
<evidence type="ECO:0000256" key="1">
    <source>
        <dbReference type="SAM" id="MobiDB-lite"/>
    </source>
</evidence>
<dbReference type="AlphaFoldDB" id="A0ABD2IZF0"/>
<dbReference type="EMBL" id="JBICCN010000232">
    <property type="protein sequence ID" value="KAL3085078.1"/>
    <property type="molecule type" value="Genomic_DNA"/>
</dbReference>
<proteinExistence type="predicted"/>
<gene>
    <name evidence="2" type="ORF">niasHS_010147</name>
</gene>
<feature type="region of interest" description="Disordered" evidence="1">
    <location>
        <begin position="279"/>
        <end position="299"/>
    </location>
</feature>
<protein>
    <submittedName>
        <fullName evidence="2">Uncharacterized protein</fullName>
    </submittedName>
</protein>
<dbReference type="Proteomes" id="UP001620645">
    <property type="component" value="Unassembled WGS sequence"/>
</dbReference>
<comment type="caution">
    <text evidence="2">The sequence shown here is derived from an EMBL/GenBank/DDBJ whole genome shotgun (WGS) entry which is preliminary data.</text>
</comment>
<name>A0ABD2IZF0_HETSC</name>
<reference evidence="2 3" key="1">
    <citation type="submission" date="2024-10" db="EMBL/GenBank/DDBJ databases">
        <authorList>
            <person name="Kim D."/>
        </authorList>
    </citation>
    <scope>NUCLEOTIDE SEQUENCE [LARGE SCALE GENOMIC DNA]</scope>
    <source>
        <strain evidence="2">Taebaek</strain>
    </source>
</reference>
<evidence type="ECO:0000313" key="3">
    <source>
        <dbReference type="Proteomes" id="UP001620645"/>
    </source>
</evidence>